<feature type="domain" description="Major vault protein repeat" evidence="13">
    <location>
        <begin position="157"/>
        <end position="215"/>
    </location>
</feature>
<feature type="domain" description="Major vault protein repeat" evidence="14">
    <location>
        <begin position="570"/>
        <end position="630"/>
    </location>
</feature>
<feature type="region of interest" description="Disordered" evidence="10">
    <location>
        <begin position="768"/>
        <end position="797"/>
    </location>
</feature>
<dbReference type="InterPro" id="IPR036013">
    <property type="entry name" value="Band_7/SPFH_dom_sf"/>
</dbReference>
<dbReference type="PANTHER" id="PTHR14165">
    <property type="entry name" value="MAJOR VAULT PROTEIN"/>
    <property type="match status" value="1"/>
</dbReference>
<sequence>MARLLLISPVTKASPISGHNSSRQYFSAEGYFCATPWSQNFLFRLAPSRRHTKGLCLVYCVYGKTGVNKIKLRFTPTFILELDDINWPQLLTSFGMAPPKDSNASFKGHSEESIFRIPPYKYMHVLDQTTNITRVEIGPKTYIRQENERVIHGPQDMIIIPPYHYCIIRNPVLRNAESAVVYDSVGQIKLKHADLEVRLQQDPFPLYPGEVIHVEVTPLTVVPSNTALRLKAIRDFEDDTIKRIAGDEWLFEGPGTFIPRKEVEVLETISAIVINPNQALKLRATAETVDRDGKERVTGEEWIVKKTGAYLPGAYEEIVDVVNAYVLTDKEAVHVKAKKTFVDEFGKTRKNGEEWLITLTDTETFIPGVYEDVVGIVKITTLSNRQYCVILDPLDTDGKPQLGRKKLIKGEKSFFLLPGEKLEAGIQDIHVLSENEGLILRAREAFQDNSETPVINRNPGDRWMIKGPTEYIPSTEVEIVTKRYAIALDENEGIYVRNIKSGQVRLISGSTYMLNQDEELWVKELPPQIEELLNKGHDPLSDRGSWRLKADAAHFKQKATKSEEEGARAVTLRVPHNAAVQIYDYKQKKSRVIFGPDLVMLAPDEQFTQLCLSGDKPKRPNVIKTLCLLLGPDFCTDIITVETADHARLSLQLSYNWYFDIGDKSPEAAAKLFSVPDFIGDLCKAIASRIRGSVAGTNFDDFHKNSAKIIRTAVFGLDENKKVRRTFNFPQNNLNITSVDIQSVEPVDQRTRDSLQKSVQLAIEITTQSQEATARHEAERREQEARGRLERQRISDEVEAEKSRKSLLELKVSSMSIENCGQAKAEALSRAEAKRIEAEAAVEQAKSKAEAMRIEAETELERLRKAREEELNYRKEQNNIDVQKLKEVADIEVHKFKSMVESLGSNTIQAVACAGQDFQVKLLQGLGIQSALITDGNTPINLFNTAEGFLGGAIAAKKQRLDRGDSISS</sequence>
<dbReference type="FunFam" id="3.30.479.30:FF:000010">
    <property type="entry name" value="major vault protein-like"/>
    <property type="match status" value="1"/>
</dbReference>
<feature type="repeat" description="MVP" evidence="8">
    <location>
        <begin position="490"/>
        <end position="543"/>
    </location>
</feature>
<dbReference type="InterPro" id="IPR041139">
    <property type="entry name" value="MVP_rep_dom"/>
</dbReference>
<dbReference type="Gene3D" id="2.30.30.550">
    <property type="entry name" value="Major Vault Protein repeat"/>
    <property type="match status" value="4"/>
</dbReference>
<dbReference type="InterPro" id="IPR039059">
    <property type="entry name" value="MVP"/>
</dbReference>
<keyword evidence="5" id="KW-0677">Repeat</keyword>
<dbReference type="Pfam" id="PF11978">
    <property type="entry name" value="MVP_shoulder"/>
    <property type="match status" value="1"/>
</dbReference>
<keyword evidence="17" id="KW-1185">Reference proteome</keyword>
<dbReference type="GO" id="GO:1990904">
    <property type="term" value="C:ribonucleoprotein complex"/>
    <property type="evidence" value="ECO:0007669"/>
    <property type="project" value="UniProtKB-UniRule"/>
</dbReference>
<evidence type="ECO:0000256" key="1">
    <source>
        <dbReference type="ARBA" id="ARBA00004123"/>
    </source>
</evidence>
<feature type="domain" description="Major vault protein repeat" evidence="11">
    <location>
        <begin position="325"/>
        <end position="368"/>
    </location>
</feature>
<dbReference type="InterPro" id="IPR041136">
    <property type="entry name" value="Vault_4"/>
</dbReference>
<evidence type="ECO:0000259" key="12">
    <source>
        <dbReference type="Pfam" id="PF11978"/>
    </source>
</evidence>
<feature type="repeat" description="MVP" evidence="8">
    <location>
        <begin position="329"/>
        <end position="383"/>
    </location>
</feature>
<feature type="domain" description="Major vault protein repeat" evidence="11">
    <location>
        <begin position="273"/>
        <end position="313"/>
    </location>
</feature>
<evidence type="ECO:0000256" key="9">
    <source>
        <dbReference type="SAM" id="Coils"/>
    </source>
</evidence>
<dbReference type="InterPro" id="IPR002499">
    <property type="entry name" value="Vault_N"/>
</dbReference>
<evidence type="ECO:0000313" key="16">
    <source>
        <dbReference type="EMBL" id="GFY45221.1"/>
    </source>
</evidence>
<dbReference type="FunFam" id="2.30.30.570:FF:000001">
    <property type="entry name" value="major vault protein-like"/>
    <property type="match status" value="1"/>
</dbReference>
<feature type="domain" description="Major vault protein shoulder" evidence="12">
    <location>
        <begin position="631"/>
        <end position="748"/>
    </location>
</feature>
<evidence type="ECO:0000256" key="10">
    <source>
        <dbReference type="SAM" id="MobiDB-lite"/>
    </source>
</evidence>
<feature type="repeat" description="MVP" evidence="8">
    <location>
        <begin position="163"/>
        <end position="223"/>
    </location>
</feature>
<dbReference type="FunFam" id="2.30.30.560:FF:000001">
    <property type="entry name" value="major vault protein-like"/>
    <property type="match status" value="1"/>
</dbReference>
<dbReference type="Gene3D" id="6.20.380.10">
    <property type="match status" value="1"/>
</dbReference>
<gene>
    <name evidence="16" type="primary">MVP</name>
    <name evidence="16" type="ORF">TNIN_237691</name>
</gene>
<evidence type="ECO:0000256" key="3">
    <source>
        <dbReference type="ARBA" id="ARBA00018296"/>
    </source>
</evidence>
<dbReference type="EMBL" id="BMAV01004705">
    <property type="protein sequence ID" value="GFY45221.1"/>
    <property type="molecule type" value="Genomic_DNA"/>
</dbReference>
<evidence type="ECO:0000256" key="8">
    <source>
        <dbReference type="PROSITE-ProRule" id="PRU00571"/>
    </source>
</evidence>
<dbReference type="Gene3D" id="6.10.250.720">
    <property type="match status" value="1"/>
</dbReference>
<accession>A0A8X6X4D1</accession>
<evidence type="ECO:0000256" key="4">
    <source>
        <dbReference type="ARBA" id="ARBA00022490"/>
    </source>
</evidence>
<reference evidence="16" key="1">
    <citation type="submission" date="2020-08" db="EMBL/GenBank/DDBJ databases">
        <title>Multicomponent nature underlies the extraordinary mechanical properties of spider dragline silk.</title>
        <authorList>
            <person name="Kono N."/>
            <person name="Nakamura H."/>
            <person name="Mori M."/>
            <person name="Yoshida Y."/>
            <person name="Ohtoshi R."/>
            <person name="Malay A.D."/>
            <person name="Moran D.A.P."/>
            <person name="Tomita M."/>
            <person name="Numata K."/>
            <person name="Arakawa K."/>
        </authorList>
    </citation>
    <scope>NUCLEOTIDE SEQUENCE</scope>
</reference>
<dbReference type="InterPro" id="IPR021870">
    <property type="entry name" value="MVP_shoulder"/>
</dbReference>
<keyword evidence="6" id="KW-0539">Nucleus</keyword>
<feature type="repeat" description="MVP" evidence="8">
    <location>
        <begin position="224"/>
        <end position="275"/>
    </location>
</feature>
<comment type="subcellular location">
    <subcellularLocation>
        <location evidence="2 8">Cytoplasm</location>
    </subcellularLocation>
    <subcellularLocation>
        <location evidence="1">Nucleus</location>
    </subcellularLocation>
</comment>
<dbReference type="InterPro" id="IPR043023">
    <property type="entry name" value="MVP_rep_sf"/>
</dbReference>
<evidence type="ECO:0000256" key="7">
    <source>
        <dbReference type="ARBA" id="ARBA00023274"/>
    </source>
</evidence>
<proteinExistence type="predicted"/>
<dbReference type="Gene3D" id="2.30.30.560">
    <property type="match status" value="2"/>
</dbReference>
<evidence type="ECO:0000256" key="2">
    <source>
        <dbReference type="ARBA" id="ARBA00004496"/>
    </source>
</evidence>
<protein>
    <recommendedName>
        <fullName evidence="3">Major vault protein</fullName>
    </recommendedName>
</protein>
<feature type="domain" description="Major vault protein repeat" evidence="11">
    <location>
        <begin position="430"/>
        <end position="473"/>
    </location>
</feature>
<keyword evidence="7 8" id="KW-0687">Ribonucleoprotein</keyword>
<dbReference type="FunFam" id="2.30.30.550:FF:000001">
    <property type="entry name" value="major vault protein-like"/>
    <property type="match status" value="3"/>
</dbReference>
<feature type="domain" description="Major vault protein repeat" evidence="11">
    <location>
        <begin position="220"/>
        <end position="260"/>
    </location>
</feature>
<evidence type="ECO:0000313" key="17">
    <source>
        <dbReference type="Proteomes" id="UP000886998"/>
    </source>
</evidence>
<dbReference type="GO" id="GO:0005737">
    <property type="term" value="C:cytoplasm"/>
    <property type="evidence" value="ECO:0007669"/>
    <property type="project" value="UniProtKB-SubCell"/>
</dbReference>
<feature type="compositionally biased region" description="Basic and acidic residues" evidence="10">
    <location>
        <begin position="773"/>
        <end position="797"/>
    </location>
</feature>
<evidence type="ECO:0000259" key="13">
    <source>
        <dbReference type="Pfam" id="PF17794"/>
    </source>
</evidence>
<feature type="coiled-coil region" evidence="9">
    <location>
        <begin position="828"/>
        <end position="876"/>
    </location>
</feature>
<dbReference type="InterPro" id="IPR041134">
    <property type="entry name" value="Vault_2"/>
</dbReference>
<dbReference type="InterPro" id="IPR043179">
    <property type="entry name" value="Vault_2_sf"/>
</dbReference>
<evidence type="ECO:0000259" key="14">
    <source>
        <dbReference type="Pfam" id="PF17795"/>
    </source>
</evidence>
<keyword evidence="4 8" id="KW-0963">Cytoplasm</keyword>
<dbReference type="Pfam" id="PF17794">
    <property type="entry name" value="Vault_2"/>
    <property type="match status" value="2"/>
</dbReference>
<dbReference type="Pfam" id="PF17796">
    <property type="entry name" value="Vault_4"/>
    <property type="match status" value="1"/>
</dbReference>
<feature type="repeat" description="MVP" evidence="8">
    <location>
        <begin position="434"/>
        <end position="489"/>
    </location>
</feature>
<dbReference type="CDD" id="cd08825">
    <property type="entry name" value="MVP_shoulder"/>
    <property type="match status" value="1"/>
</dbReference>
<dbReference type="InterPro" id="IPR040989">
    <property type="entry name" value="Vault_3"/>
</dbReference>
<keyword evidence="9" id="KW-0175">Coiled coil</keyword>
<dbReference type="Pfam" id="PF01505">
    <property type="entry name" value="Vault"/>
    <property type="match status" value="4"/>
</dbReference>
<dbReference type="PROSITE" id="PS51224">
    <property type="entry name" value="MVP"/>
    <property type="match status" value="7"/>
</dbReference>
<dbReference type="Pfam" id="PF17795">
    <property type="entry name" value="Vault_3"/>
    <property type="match status" value="1"/>
</dbReference>
<dbReference type="Gene3D" id="2.30.30.620">
    <property type="match status" value="1"/>
</dbReference>
<evidence type="ECO:0000259" key="15">
    <source>
        <dbReference type="Pfam" id="PF17796"/>
    </source>
</evidence>
<feature type="repeat" description="MVP" evidence="8">
    <location>
        <begin position="276"/>
        <end position="328"/>
    </location>
</feature>
<evidence type="ECO:0000256" key="5">
    <source>
        <dbReference type="ARBA" id="ARBA00022737"/>
    </source>
</evidence>
<evidence type="ECO:0000259" key="11">
    <source>
        <dbReference type="Pfam" id="PF01505"/>
    </source>
</evidence>
<dbReference type="AlphaFoldDB" id="A0A8X6X4D1"/>
<comment type="caution">
    <text evidence="16">The sequence shown here is derived from an EMBL/GenBank/DDBJ whole genome shotgun (WGS) entry which is preliminary data.</text>
</comment>
<feature type="domain" description="Major vault protein repeat" evidence="15">
    <location>
        <begin position="485"/>
        <end position="543"/>
    </location>
</feature>
<organism evidence="16 17">
    <name type="scientific">Trichonephila inaurata madagascariensis</name>
    <dbReference type="NCBI Taxonomy" id="2747483"/>
    <lineage>
        <taxon>Eukaryota</taxon>
        <taxon>Metazoa</taxon>
        <taxon>Ecdysozoa</taxon>
        <taxon>Arthropoda</taxon>
        <taxon>Chelicerata</taxon>
        <taxon>Arachnida</taxon>
        <taxon>Araneae</taxon>
        <taxon>Araneomorphae</taxon>
        <taxon>Entelegynae</taxon>
        <taxon>Araneoidea</taxon>
        <taxon>Nephilidae</taxon>
        <taxon>Trichonephila</taxon>
        <taxon>Trichonephila inaurata</taxon>
    </lineage>
</organism>
<dbReference type="Gene3D" id="3.30.479.30">
    <property type="entry name" value="Band 7 domain"/>
    <property type="match status" value="1"/>
</dbReference>
<evidence type="ECO:0000256" key="6">
    <source>
        <dbReference type="ARBA" id="ARBA00023242"/>
    </source>
</evidence>
<feature type="domain" description="Major vault protein repeat" evidence="13">
    <location>
        <begin position="379"/>
        <end position="426"/>
    </location>
</feature>
<dbReference type="FunFam" id="2.30.30.560:FF:000002">
    <property type="entry name" value="Major vault protein-alpha"/>
    <property type="match status" value="1"/>
</dbReference>
<dbReference type="Proteomes" id="UP000886998">
    <property type="component" value="Unassembled WGS sequence"/>
</dbReference>
<feature type="repeat" description="MVP" evidence="8">
    <location>
        <begin position="385"/>
        <end position="433"/>
    </location>
</feature>
<dbReference type="OrthoDB" id="6365499at2759"/>
<dbReference type="Gene3D" id="2.30.30.570">
    <property type="match status" value="2"/>
</dbReference>
<dbReference type="GO" id="GO:0005634">
    <property type="term" value="C:nucleus"/>
    <property type="evidence" value="ECO:0007669"/>
    <property type="project" value="UniProtKB-SubCell"/>
</dbReference>
<name>A0A8X6X4D1_9ARAC</name>
<dbReference type="FunFam" id="2.30.30.570:FF:000002">
    <property type="entry name" value="Major vault protein-alpha"/>
    <property type="match status" value="1"/>
</dbReference>
<dbReference type="PANTHER" id="PTHR14165:SF3">
    <property type="entry name" value="MAJOR VAULT PROTEIN"/>
    <property type="match status" value="1"/>
</dbReference>